<proteinExistence type="inferred from homology"/>
<feature type="transmembrane region" description="Helical" evidence="8">
    <location>
        <begin position="12"/>
        <end position="30"/>
    </location>
</feature>
<dbReference type="EMBL" id="VUMT01000001">
    <property type="protein sequence ID" value="MSS62369.1"/>
    <property type="molecule type" value="Genomic_DNA"/>
</dbReference>
<keyword evidence="10" id="KW-1185">Reference proteome</keyword>
<name>A0A6L5XUU1_9FIRM</name>
<keyword evidence="5 8" id="KW-0812">Transmembrane</keyword>
<evidence type="ECO:0000313" key="10">
    <source>
        <dbReference type="Proteomes" id="UP000482209"/>
    </source>
</evidence>
<organism evidence="9 10">
    <name type="scientific">Velocimicrobium porci</name>
    <dbReference type="NCBI Taxonomy" id="2606634"/>
    <lineage>
        <taxon>Bacteria</taxon>
        <taxon>Bacillati</taxon>
        <taxon>Bacillota</taxon>
        <taxon>Clostridia</taxon>
        <taxon>Lachnospirales</taxon>
        <taxon>Lachnospiraceae</taxon>
        <taxon>Velocimicrobium</taxon>
    </lineage>
</organism>
<evidence type="ECO:0000313" key="9">
    <source>
        <dbReference type="EMBL" id="MSS62369.1"/>
    </source>
</evidence>
<dbReference type="GO" id="GO:0005886">
    <property type="term" value="C:plasma membrane"/>
    <property type="evidence" value="ECO:0007669"/>
    <property type="project" value="UniProtKB-SubCell"/>
</dbReference>
<feature type="transmembrane region" description="Helical" evidence="8">
    <location>
        <begin position="37"/>
        <end position="60"/>
    </location>
</feature>
<dbReference type="Pfam" id="PF03591">
    <property type="entry name" value="AzlC"/>
    <property type="match status" value="1"/>
</dbReference>
<feature type="transmembrane region" description="Helical" evidence="8">
    <location>
        <begin position="183"/>
        <end position="216"/>
    </location>
</feature>
<dbReference type="PANTHER" id="PTHR34979">
    <property type="entry name" value="INNER MEMBRANE PROTEIN YGAZ"/>
    <property type="match status" value="1"/>
</dbReference>
<evidence type="ECO:0000256" key="7">
    <source>
        <dbReference type="ARBA" id="ARBA00023136"/>
    </source>
</evidence>
<evidence type="ECO:0000256" key="5">
    <source>
        <dbReference type="ARBA" id="ARBA00022692"/>
    </source>
</evidence>
<dbReference type="AlphaFoldDB" id="A0A6L5XUU1"/>
<comment type="subcellular location">
    <subcellularLocation>
        <location evidence="1">Cell membrane</location>
        <topology evidence="1">Multi-pass membrane protein</topology>
    </subcellularLocation>
</comment>
<dbReference type="GO" id="GO:1903785">
    <property type="term" value="P:L-valine transmembrane transport"/>
    <property type="evidence" value="ECO:0007669"/>
    <property type="project" value="TreeGrafter"/>
</dbReference>
<feature type="transmembrane region" description="Helical" evidence="8">
    <location>
        <begin position="130"/>
        <end position="153"/>
    </location>
</feature>
<keyword evidence="7 8" id="KW-0472">Membrane</keyword>
<comment type="similarity">
    <text evidence="2">Belongs to the AzlC family.</text>
</comment>
<dbReference type="PANTHER" id="PTHR34979:SF1">
    <property type="entry name" value="INNER MEMBRANE PROTEIN YGAZ"/>
    <property type="match status" value="1"/>
</dbReference>
<evidence type="ECO:0000256" key="8">
    <source>
        <dbReference type="SAM" id="Phobius"/>
    </source>
</evidence>
<feature type="transmembrane region" description="Helical" evidence="8">
    <location>
        <begin position="160"/>
        <end position="177"/>
    </location>
</feature>
<protein>
    <submittedName>
        <fullName evidence="9">Branched-chain amino acid ABC transporter permease</fullName>
    </submittedName>
</protein>
<keyword evidence="4" id="KW-1003">Cell membrane</keyword>
<evidence type="ECO:0000256" key="2">
    <source>
        <dbReference type="ARBA" id="ARBA00010735"/>
    </source>
</evidence>
<evidence type="ECO:0000256" key="1">
    <source>
        <dbReference type="ARBA" id="ARBA00004651"/>
    </source>
</evidence>
<gene>
    <name evidence="9" type="ORF">FYJ58_00480</name>
</gene>
<dbReference type="RefSeq" id="WP_328597762.1">
    <property type="nucleotide sequence ID" value="NZ_VUMT01000001.1"/>
</dbReference>
<reference evidence="9 10" key="1">
    <citation type="submission" date="2019-08" db="EMBL/GenBank/DDBJ databases">
        <title>In-depth cultivation of the pig gut microbiome towards novel bacterial diversity and tailored functional studies.</title>
        <authorList>
            <person name="Wylensek D."/>
            <person name="Hitch T.C.A."/>
            <person name="Clavel T."/>
        </authorList>
    </citation>
    <scope>NUCLEOTIDE SEQUENCE [LARGE SCALE GENOMIC DNA]</scope>
    <source>
        <strain evidence="9 10">WCA-693-APC-MOT-I</strain>
    </source>
</reference>
<accession>A0A6L5XUU1</accession>
<dbReference type="Proteomes" id="UP000482209">
    <property type="component" value="Unassembled WGS sequence"/>
</dbReference>
<evidence type="ECO:0000256" key="3">
    <source>
        <dbReference type="ARBA" id="ARBA00022448"/>
    </source>
</evidence>
<keyword evidence="6 8" id="KW-1133">Transmembrane helix</keyword>
<sequence length="233" mass="26053">MKKTICYAFVQSLPILCGYLFLGMAFGLLLQKAGYNFIWAFFISLTVYAGSGQFLLISFLSGSVSWFNMAFMTFMLNSRHIFYGLSFIERFQAMGKAYPYMIFSLTDETYSVLCSLKVPDGIDEKKASFFIALFDHCYWILGGILGTIAGELIPFDTTGVDFAMTALFVVIFIEQWLESKNHIPVWIGGISSVGCLCIFGADNFILPSLIVTVSLLLMVKKQMIETGGEQLEC</sequence>
<evidence type="ECO:0000256" key="4">
    <source>
        <dbReference type="ARBA" id="ARBA00022475"/>
    </source>
</evidence>
<evidence type="ECO:0000256" key="6">
    <source>
        <dbReference type="ARBA" id="ARBA00022989"/>
    </source>
</evidence>
<comment type="caution">
    <text evidence="9">The sequence shown here is derived from an EMBL/GenBank/DDBJ whole genome shotgun (WGS) entry which is preliminary data.</text>
</comment>
<dbReference type="InterPro" id="IPR011606">
    <property type="entry name" value="Brnchd-chn_aa_trnsp_permease"/>
</dbReference>
<keyword evidence="3" id="KW-0813">Transport</keyword>